<dbReference type="InterPro" id="IPR036390">
    <property type="entry name" value="WH_DNA-bd_sf"/>
</dbReference>
<accession>A0A0E3SBG9</accession>
<dbReference type="KEGG" id="mhor:MSHOH_0140"/>
<gene>
    <name evidence="1" type="ORF">MSHOH_0140</name>
</gene>
<evidence type="ECO:0000313" key="1">
    <source>
        <dbReference type="EMBL" id="AKB76623.1"/>
    </source>
</evidence>
<dbReference type="Gene3D" id="1.10.10.10">
    <property type="entry name" value="Winged helix-like DNA-binding domain superfamily/Winged helix DNA-binding domain"/>
    <property type="match status" value="1"/>
</dbReference>
<dbReference type="Pfam" id="PF12840">
    <property type="entry name" value="HTH_20"/>
    <property type="match status" value="1"/>
</dbReference>
<dbReference type="Proteomes" id="UP000033101">
    <property type="component" value="Chromosome"/>
</dbReference>
<dbReference type="InterPro" id="IPR036388">
    <property type="entry name" value="WH-like_DNA-bd_sf"/>
</dbReference>
<sequence>MLVLPFSGESKKLTRLLFSETSIRVLEALEENYLSASELSVRLGLRLNTLQYHLDSLLEADFIRVSRVKWRRTRFISIPQT</sequence>
<dbReference type="PATRIC" id="fig|1434110.4.peg.158"/>
<dbReference type="CDD" id="cd00090">
    <property type="entry name" value="HTH_ARSR"/>
    <property type="match status" value="1"/>
</dbReference>
<dbReference type="AlphaFoldDB" id="A0A0E3SBG9"/>
<reference evidence="1 2" key="1">
    <citation type="submission" date="2014-07" db="EMBL/GenBank/DDBJ databases">
        <title>Methanogenic archaea and the global carbon cycle.</title>
        <authorList>
            <person name="Henriksen J.R."/>
            <person name="Luke J."/>
            <person name="Reinhart S."/>
            <person name="Benedict M.N."/>
            <person name="Youngblut N.D."/>
            <person name="Metcalf M.E."/>
            <person name="Whitaker R.J."/>
            <person name="Metcalf W.W."/>
        </authorList>
    </citation>
    <scope>NUCLEOTIDE SEQUENCE [LARGE SCALE GENOMIC DNA]</scope>
    <source>
        <strain evidence="1 2">HB-1</strain>
    </source>
</reference>
<dbReference type="PANTHER" id="PTHR43132:SF2">
    <property type="entry name" value="ARSENICAL RESISTANCE OPERON REPRESSOR ARSR-RELATED"/>
    <property type="match status" value="1"/>
</dbReference>
<dbReference type="RefSeq" id="WP_052730647.1">
    <property type="nucleotide sequence ID" value="NZ_CP009516.1"/>
</dbReference>
<proteinExistence type="predicted"/>
<dbReference type="InterPro" id="IPR051011">
    <property type="entry name" value="Metal_resp_trans_reg"/>
</dbReference>
<dbReference type="InterPro" id="IPR011991">
    <property type="entry name" value="ArsR-like_HTH"/>
</dbReference>
<dbReference type="SUPFAM" id="SSF46785">
    <property type="entry name" value="Winged helix' DNA-binding domain"/>
    <property type="match status" value="1"/>
</dbReference>
<dbReference type="EMBL" id="CP009516">
    <property type="protein sequence ID" value="AKB76623.1"/>
    <property type="molecule type" value="Genomic_DNA"/>
</dbReference>
<dbReference type="STRING" id="1434110.MSHOH_0140"/>
<dbReference type="HOGENOM" id="CLU_2565759_0_0_2"/>
<keyword evidence="2" id="KW-1185">Reference proteome</keyword>
<dbReference type="GeneID" id="24829255"/>
<evidence type="ECO:0000313" key="2">
    <source>
        <dbReference type="Proteomes" id="UP000033101"/>
    </source>
</evidence>
<dbReference type="PANTHER" id="PTHR43132">
    <property type="entry name" value="ARSENICAL RESISTANCE OPERON REPRESSOR ARSR-RELATED"/>
    <property type="match status" value="1"/>
</dbReference>
<dbReference type="OrthoDB" id="11368at2157"/>
<organism evidence="1 2">
    <name type="scientific">Methanosarcina horonobensis HB-1 = JCM 15518</name>
    <dbReference type="NCBI Taxonomy" id="1434110"/>
    <lineage>
        <taxon>Archaea</taxon>
        <taxon>Methanobacteriati</taxon>
        <taxon>Methanobacteriota</taxon>
        <taxon>Stenosarchaea group</taxon>
        <taxon>Methanomicrobia</taxon>
        <taxon>Methanosarcinales</taxon>
        <taxon>Methanosarcinaceae</taxon>
        <taxon>Methanosarcina</taxon>
    </lineage>
</organism>
<name>A0A0E3SBG9_9EURY</name>
<protein>
    <submittedName>
        <fullName evidence="1">Putative transcriptional regulators</fullName>
    </submittedName>
</protein>